<dbReference type="InterPro" id="IPR001307">
    <property type="entry name" value="Thiosulphate_STrfase_CS"/>
</dbReference>
<dbReference type="SMART" id="SM00450">
    <property type="entry name" value="RHOD"/>
    <property type="match status" value="2"/>
</dbReference>
<keyword evidence="1 3" id="KW-0808">Transferase</keyword>
<evidence type="ECO:0000313" key="5">
    <source>
        <dbReference type="EMBL" id="NYZ19247.1"/>
    </source>
</evidence>
<dbReference type="SUPFAM" id="SSF52821">
    <property type="entry name" value="Rhodanese/Cell cycle control phosphatase"/>
    <property type="match status" value="2"/>
</dbReference>
<evidence type="ECO:0000256" key="3">
    <source>
        <dbReference type="RuleBase" id="RU000507"/>
    </source>
</evidence>
<keyword evidence="6" id="KW-1185">Reference proteome</keyword>
<evidence type="ECO:0000256" key="1">
    <source>
        <dbReference type="ARBA" id="ARBA00022679"/>
    </source>
</evidence>
<dbReference type="InterPro" id="IPR036873">
    <property type="entry name" value="Rhodanese-like_dom_sf"/>
</dbReference>
<dbReference type="Pfam" id="PF00581">
    <property type="entry name" value="Rhodanese"/>
    <property type="match status" value="2"/>
</dbReference>
<dbReference type="Proteomes" id="UP000584642">
    <property type="component" value="Unassembled WGS sequence"/>
</dbReference>
<dbReference type="PANTHER" id="PTHR11364">
    <property type="entry name" value="THIOSULFATE SULFERTANSFERASE"/>
    <property type="match status" value="1"/>
</dbReference>
<dbReference type="PANTHER" id="PTHR11364:SF27">
    <property type="entry name" value="SULFURTRANSFERASE"/>
    <property type="match status" value="1"/>
</dbReference>
<gene>
    <name evidence="5" type="ORF">HND93_05950</name>
</gene>
<reference evidence="5 6" key="1">
    <citation type="submission" date="2020-05" db="EMBL/GenBank/DDBJ databases">
        <title>Azospirillum oleiclasticum sp. nov, a nitrogen-fixing and heavy crude oil-emulsifying bacterium isolated from the crude oil of Yumen Oilfield.</title>
        <authorList>
            <person name="Wu D."/>
            <person name="Cai M."/>
            <person name="Zhang X."/>
        </authorList>
    </citation>
    <scope>NUCLEOTIDE SEQUENCE [LARGE SCALE GENOMIC DNA]</scope>
    <source>
        <strain evidence="5 6">ROY-1-1-2</strain>
    </source>
</reference>
<dbReference type="PROSITE" id="PS50206">
    <property type="entry name" value="RHODANESE_3"/>
    <property type="match status" value="2"/>
</dbReference>
<feature type="domain" description="Rhodanese" evidence="4">
    <location>
        <begin position="168"/>
        <end position="283"/>
    </location>
</feature>
<dbReference type="RefSeq" id="WP_180281015.1">
    <property type="nucleotide sequence ID" value="NZ_JABFDB010000002.1"/>
</dbReference>
<dbReference type="InterPro" id="IPR045078">
    <property type="entry name" value="TST/MPST-like"/>
</dbReference>
<evidence type="ECO:0000313" key="6">
    <source>
        <dbReference type="Proteomes" id="UP000584642"/>
    </source>
</evidence>
<name>A0ABX2T4J0_9PROT</name>
<dbReference type="CDD" id="cd01448">
    <property type="entry name" value="TST_Repeat_1"/>
    <property type="match status" value="1"/>
</dbReference>
<proteinExistence type="predicted"/>
<dbReference type="CDD" id="cd01449">
    <property type="entry name" value="TST_Repeat_2"/>
    <property type="match status" value="1"/>
</dbReference>
<dbReference type="EMBL" id="JABFDB010000002">
    <property type="protein sequence ID" value="NYZ19247.1"/>
    <property type="molecule type" value="Genomic_DNA"/>
</dbReference>
<dbReference type="InterPro" id="IPR001763">
    <property type="entry name" value="Rhodanese-like_dom"/>
</dbReference>
<dbReference type="PROSITE" id="PS00683">
    <property type="entry name" value="RHODANESE_2"/>
    <property type="match status" value="1"/>
</dbReference>
<evidence type="ECO:0000256" key="2">
    <source>
        <dbReference type="ARBA" id="ARBA00022737"/>
    </source>
</evidence>
<evidence type="ECO:0000259" key="4">
    <source>
        <dbReference type="PROSITE" id="PS50206"/>
    </source>
</evidence>
<dbReference type="Gene3D" id="3.40.250.10">
    <property type="entry name" value="Rhodanese-like domain"/>
    <property type="match status" value="2"/>
</dbReference>
<comment type="caution">
    <text evidence="5">The sequence shown here is derived from an EMBL/GenBank/DDBJ whole genome shotgun (WGS) entry which is preliminary data.</text>
</comment>
<protein>
    <recommendedName>
        <fullName evidence="3">Sulfurtransferase</fullName>
    </recommendedName>
</protein>
<keyword evidence="2" id="KW-0677">Repeat</keyword>
<organism evidence="5 6">
    <name type="scientific">Azospirillum oleiclasticum</name>
    <dbReference type="NCBI Taxonomy" id="2735135"/>
    <lineage>
        <taxon>Bacteria</taxon>
        <taxon>Pseudomonadati</taxon>
        <taxon>Pseudomonadota</taxon>
        <taxon>Alphaproteobacteria</taxon>
        <taxon>Rhodospirillales</taxon>
        <taxon>Azospirillaceae</taxon>
        <taxon>Azospirillum</taxon>
    </lineage>
</organism>
<sequence>MTAENPTTIVSTDWLAGRLGDPSVRVVDATWYMPGSGKDPRAEFAQRHIPGAVFMDIDEVAEPDTHPIPHVVPTPDRFAAIAGAHGIGNDTQIVVYDGYGLQTAARIWYLFRLYGHDKVAVLDGGLPKWLAENRPVESGTPAVTPQSFSAAFRPELLRRIDDIRANLDSRAEQVVDARAAARFEGTVAESWPGRPAGHIPGSRNLPFTDLLDPTTKTLLPPDAIAARAKAAGLDLSKPVVASCGSGVTAGVLALGFAIAGKWDVPIYDGSWSEWGLRPDLPVATGPAE</sequence>
<feature type="domain" description="Rhodanese" evidence="4">
    <location>
        <begin position="20"/>
        <end position="138"/>
    </location>
</feature>
<accession>A0ABX2T4J0</accession>